<dbReference type="InterPro" id="IPR036673">
    <property type="entry name" value="Cyanovirin-N_sf"/>
</dbReference>
<proteinExistence type="predicted"/>
<dbReference type="SMART" id="SM01111">
    <property type="entry name" value="CVNH"/>
    <property type="match status" value="1"/>
</dbReference>
<dbReference type="EnsemblPlants" id="Pp3c15_13210V3.1">
    <property type="protein sequence ID" value="Pp3c15_13210V3.1"/>
    <property type="gene ID" value="Pp3c15_13210"/>
</dbReference>
<dbReference type="EMBL" id="ABEU02000015">
    <property type="protein sequence ID" value="PNR39417.1"/>
    <property type="molecule type" value="Genomic_DNA"/>
</dbReference>
<reference evidence="3" key="3">
    <citation type="submission" date="2020-12" db="UniProtKB">
        <authorList>
            <consortium name="EnsemblPlants"/>
        </authorList>
    </citation>
    <scope>IDENTIFICATION</scope>
</reference>
<protein>
    <recommendedName>
        <fullName evidence="1">Cyanovirin-N domain-containing protein</fullName>
    </recommendedName>
</protein>
<keyword evidence="4" id="KW-1185">Reference proteome</keyword>
<reference evidence="2 4" key="1">
    <citation type="journal article" date="2008" name="Science">
        <title>The Physcomitrella genome reveals evolutionary insights into the conquest of land by plants.</title>
        <authorList>
            <person name="Rensing S."/>
            <person name="Lang D."/>
            <person name="Zimmer A."/>
            <person name="Terry A."/>
            <person name="Salamov A."/>
            <person name="Shapiro H."/>
            <person name="Nishiyama T."/>
            <person name="Perroud P.-F."/>
            <person name="Lindquist E."/>
            <person name="Kamisugi Y."/>
            <person name="Tanahashi T."/>
            <person name="Sakakibara K."/>
            <person name="Fujita T."/>
            <person name="Oishi K."/>
            <person name="Shin-I T."/>
            <person name="Kuroki Y."/>
            <person name="Toyoda A."/>
            <person name="Suzuki Y."/>
            <person name="Hashimoto A."/>
            <person name="Yamaguchi K."/>
            <person name="Sugano A."/>
            <person name="Kohara Y."/>
            <person name="Fujiyama A."/>
            <person name="Anterola A."/>
            <person name="Aoki S."/>
            <person name="Ashton N."/>
            <person name="Barbazuk W.B."/>
            <person name="Barker E."/>
            <person name="Bennetzen J."/>
            <person name="Bezanilla M."/>
            <person name="Blankenship R."/>
            <person name="Cho S.H."/>
            <person name="Dutcher S."/>
            <person name="Estelle M."/>
            <person name="Fawcett J.A."/>
            <person name="Gundlach H."/>
            <person name="Hanada K."/>
            <person name="Heyl A."/>
            <person name="Hicks K.A."/>
            <person name="Hugh J."/>
            <person name="Lohr M."/>
            <person name="Mayer K."/>
            <person name="Melkozernov A."/>
            <person name="Murata T."/>
            <person name="Nelson D."/>
            <person name="Pils B."/>
            <person name="Prigge M."/>
            <person name="Reiss B."/>
            <person name="Renner T."/>
            <person name="Rombauts S."/>
            <person name="Rushton P."/>
            <person name="Sanderfoot A."/>
            <person name="Schween G."/>
            <person name="Shiu S.-H."/>
            <person name="Stueber K."/>
            <person name="Theodoulou F.L."/>
            <person name="Tu H."/>
            <person name="Van de Peer Y."/>
            <person name="Verrier P.J."/>
            <person name="Waters E."/>
            <person name="Wood A."/>
            <person name="Yang L."/>
            <person name="Cove D."/>
            <person name="Cuming A."/>
            <person name="Hasebe M."/>
            <person name="Lucas S."/>
            <person name="Mishler D.B."/>
            <person name="Reski R."/>
            <person name="Grigoriev I."/>
            <person name="Quatrano R.S."/>
            <person name="Boore J.L."/>
        </authorList>
    </citation>
    <scope>NUCLEOTIDE SEQUENCE [LARGE SCALE GENOMIC DNA]</scope>
    <source>
        <strain evidence="3 4">cv. Gransden 2004</strain>
    </source>
</reference>
<name>A0A2K1JD22_PHYPA</name>
<accession>A0A2K1JD22</accession>
<evidence type="ECO:0000313" key="2">
    <source>
        <dbReference type="EMBL" id="PNR39417.1"/>
    </source>
</evidence>
<reference evidence="2 4" key="2">
    <citation type="journal article" date="2018" name="Plant J.">
        <title>The Physcomitrella patens chromosome-scale assembly reveals moss genome structure and evolution.</title>
        <authorList>
            <person name="Lang D."/>
            <person name="Ullrich K.K."/>
            <person name="Murat F."/>
            <person name="Fuchs J."/>
            <person name="Jenkins J."/>
            <person name="Haas F.B."/>
            <person name="Piednoel M."/>
            <person name="Gundlach H."/>
            <person name="Van Bel M."/>
            <person name="Meyberg R."/>
            <person name="Vives C."/>
            <person name="Morata J."/>
            <person name="Symeonidi A."/>
            <person name="Hiss M."/>
            <person name="Muchero W."/>
            <person name="Kamisugi Y."/>
            <person name="Saleh O."/>
            <person name="Blanc G."/>
            <person name="Decker E.L."/>
            <person name="van Gessel N."/>
            <person name="Grimwood J."/>
            <person name="Hayes R.D."/>
            <person name="Graham S.W."/>
            <person name="Gunter L.E."/>
            <person name="McDaniel S.F."/>
            <person name="Hoernstein S.N.W."/>
            <person name="Larsson A."/>
            <person name="Li F.W."/>
            <person name="Perroud P.F."/>
            <person name="Phillips J."/>
            <person name="Ranjan P."/>
            <person name="Rokshar D.S."/>
            <person name="Rothfels C.J."/>
            <person name="Schneider L."/>
            <person name="Shu S."/>
            <person name="Stevenson D.W."/>
            <person name="Thummler F."/>
            <person name="Tillich M."/>
            <person name="Villarreal Aguilar J.C."/>
            <person name="Widiez T."/>
            <person name="Wong G.K."/>
            <person name="Wymore A."/>
            <person name="Zhang Y."/>
            <person name="Zimmer A.D."/>
            <person name="Quatrano R.S."/>
            <person name="Mayer K.F.X."/>
            <person name="Goodstein D."/>
            <person name="Casacuberta J.M."/>
            <person name="Vandepoele K."/>
            <person name="Reski R."/>
            <person name="Cuming A.C."/>
            <person name="Tuskan G.A."/>
            <person name="Maumus F."/>
            <person name="Salse J."/>
            <person name="Schmutz J."/>
            <person name="Rensing S.A."/>
        </authorList>
    </citation>
    <scope>NUCLEOTIDE SEQUENCE [LARGE SCALE GENOMIC DNA]</scope>
    <source>
        <strain evidence="3 4">cv. Gransden 2004</strain>
    </source>
</reference>
<evidence type="ECO:0000259" key="1">
    <source>
        <dbReference type="SMART" id="SM01111"/>
    </source>
</evidence>
<dbReference type="SUPFAM" id="SSF51322">
    <property type="entry name" value="Cyanovirin-N"/>
    <property type="match status" value="1"/>
</dbReference>
<dbReference type="InterPro" id="IPR011058">
    <property type="entry name" value="Cyanovirin-N"/>
</dbReference>
<evidence type="ECO:0000313" key="4">
    <source>
        <dbReference type="Proteomes" id="UP000006727"/>
    </source>
</evidence>
<gene>
    <name evidence="2" type="ORF">PHYPA_019695</name>
</gene>
<dbReference type="AlphaFoldDB" id="A0A2K1JD22"/>
<dbReference type="Gramene" id="Pp3c15_13210V3.1">
    <property type="protein sequence ID" value="Pp3c15_13210V3.1"/>
    <property type="gene ID" value="Pp3c15_13210"/>
</dbReference>
<evidence type="ECO:0000313" key="3">
    <source>
        <dbReference type="EnsemblPlants" id="Pp3c15_13210V3.1"/>
    </source>
</evidence>
<dbReference type="Gene3D" id="2.30.60.10">
    <property type="entry name" value="Cyanovirin-N"/>
    <property type="match status" value="1"/>
</dbReference>
<dbReference type="Pfam" id="PF08881">
    <property type="entry name" value="CVNH"/>
    <property type="match status" value="1"/>
</dbReference>
<dbReference type="InParanoid" id="A0A2K1JD22"/>
<organism evidence="2">
    <name type="scientific">Physcomitrium patens</name>
    <name type="common">Spreading-leaved earth moss</name>
    <name type="synonym">Physcomitrella patens</name>
    <dbReference type="NCBI Taxonomy" id="3218"/>
    <lineage>
        <taxon>Eukaryota</taxon>
        <taxon>Viridiplantae</taxon>
        <taxon>Streptophyta</taxon>
        <taxon>Embryophyta</taxon>
        <taxon>Bryophyta</taxon>
        <taxon>Bryophytina</taxon>
        <taxon>Bryopsida</taxon>
        <taxon>Funariidae</taxon>
        <taxon>Funariales</taxon>
        <taxon>Funariaceae</taxon>
        <taxon>Physcomitrium</taxon>
    </lineage>
</organism>
<dbReference type="Proteomes" id="UP000006727">
    <property type="component" value="Chromosome 15"/>
</dbReference>
<sequence>MMLCASRQCKSCQRYGMYCKAQCPKNTNIVPISLNPLENIEELPIKDLPAAPTGRICRAHTRCQVIKRGLKDTLQAQCPNKNGLIVVAQTKLNGHIGNTSGRLVNGAGFRNSCRDMKEIQVYSNVFKIEATCNNNAGGSNPTSFNLNMRVANVNGVLEFHAC</sequence>
<feature type="domain" description="Cyanovirin-N" evidence="1">
    <location>
        <begin position="60"/>
        <end position="159"/>
    </location>
</feature>
<dbReference type="PaxDb" id="3218-PP1S419_29V6.1"/>